<dbReference type="OrthoDB" id="7261426at2759"/>
<gene>
    <name evidence="1" type="ORF">GWK47_021039</name>
</gene>
<sequence>MKPETSAGRVYGLATTSVDTRSSPERYIQWEKAGEAWSWCAGCRGITELHTVVPLSTHCRRILRLPAAQQRRQKRTSQDKAALISAFAADKVFVAYEQFVHSPASGWWSQLTCTWPTCAALAALFGGIPDNGPDLVLLWLVF</sequence>
<organism evidence="1 2">
    <name type="scientific">Chionoecetes opilio</name>
    <name type="common">Atlantic snow crab</name>
    <name type="synonym">Cancer opilio</name>
    <dbReference type="NCBI Taxonomy" id="41210"/>
    <lineage>
        <taxon>Eukaryota</taxon>
        <taxon>Metazoa</taxon>
        <taxon>Ecdysozoa</taxon>
        <taxon>Arthropoda</taxon>
        <taxon>Crustacea</taxon>
        <taxon>Multicrustacea</taxon>
        <taxon>Malacostraca</taxon>
        <taxon>Eumalacostraca</taxon>
        <taxon>Eucarida</taxon>
        <taxon>Decapoda</taxon>
        <taxon>Pleocyemata</taxon>
        <taxon>Brachyura</taxon>
        <taxon>Eubrachyura</taxon>
        <taxon>Majoidea</taxon>
        <taxon>Majidae</taxon>
        <taxon>Chionoecetes</taxon>
    </lineage>
</organism>
<name>A0A8J4XXU7_CHIOP</name>
<dbReference type="Proteomes" id="UP000770661">
    <property type="component" value="Unassembled WGS sequence"/>
</dbReference>
<comment type="caution">
    <text evidence="1">The sequence shown here is derived from an EMBL/GenBank/DDBJ whole genome shotgun (WGS) entry which is preliminary data.</text>
</comment>
<dbReference type="AlphaFoldDB" id="A0A8J4XXU7"/>
<reference evidence="1" key="1">
    <citation type="submission" date="2020-07" db="EMBL/GenBank/DDBJ databases">
        <title>The High-quality genome of the commercially important snow crab, Chionoecetes opilio.</title>
        <authorList>
            <person name="Jeong J.-H."/>
            <person name="Ryu S."/>
        </authorList>
    </citation>
    <scope>NUCLEOTIDE SEQUENCE</scope>
    <source>
        <strain evidence="1">MADBK_172401_WGS</strain>
        <tissue evidence="1">Digestive gland</tissue>
    </source>
</reference>
<evidence type="ECO:0000313" key="1">
    <source>
        <dbReference type="EMBL" id="KAG0711245.1"/>
    </source>
</evidence>
<proteinExistence type="predicted"/>
<evidence type="ECO:0000313" key="2">
    <source>
        <dbReference type="Proteomes" id="UP000770661"/>
    </source>
</evidence>
<protein>
    <submittedName>
        <fullName evidence="1">Uncharacterized protein</fullName>
    </submittedName>
</protein>
<keyword evidence="2" id="KW-1185">Reference proteome</keyword>
<accession>A0A8J4XXU7</accession>
<dbReference type="EMBL" id="JACEEZ010023491">
    <property type="protein sequence ID" value="KAG0711245.1"/>
    <property type="molecule type" value="Genomic_DNA"/>
</dbReference>